<dbReference type="RefSeq" id="WP_016147500.1">
    <property type="nucleotide sequence ID" value="NZ_KB976103.1"/>
</dbReference>
<comment type="caution">
    <text evidence="1">The sequence shown here is derived from an EMBL/GenBank/DDBJ whole genome shotgun (WGS) entry which is preliminary data.</text>
</comment>
<dbReference type="AlphaFoldDB" id="R8W176"/>
<dbReference type="EMBL" id="AQOB01000004">
    <property type="protein sequence ID" value="EOQ38301.1"/>
    <property type="molecule type" value="Genomic_DNA"/>
</dbReference>
<protein>
    <submittedName>
        <fullName evidence="1">Uncharacterized protein</fullName>
    </submittedName>
</protein>
<gene>
    <name evidence="1" type="ORF">HMPREF1526_01331</name>
</gene>
<dbReference type="PATRIC" id="fig|1203606.4.peg.1294"/>
<organism evidence="1 2">
    <name type="scientific">Butyricicoccus pullicaecorum 1.2</name>
    <dbReference type="NCBI Taxonomy" id="1203606"/>
    <lineage>
        <taxon>Bacteria</taxon>
        <taxon>Bacillati</taxon>
        <taxon>Bacillota</taxon>
        <taxon>Clostridia</taxon>
        <taxon>Eubacteriales</taxon>
        <taxon>Butyricicoccaceae</taxon>
        <taxon>Butyricicoccus</taxon>
    </lineage>
</organism>
<keyword evidence="2" id="KW-1185">Reference proteome</keyword>
<evidence type="ECO:0000313" key="1">
    <source>
        <dbReference type="EMBL" id="EOQ38301.1"/>
    </source>
</evidence>
<name>R8W176_9FIRM</name>
<sequence>MSSLLDLIAQYEDGQRKIDQAIAINRARAAAEPNRRRRLDLDRQHQVLLTMRADLAYGINSMRRCLPDAGLGK</sequence>
<reference evidence="1 2" key="1">
    <citation type="submission" date="2013-01" db="EMBL/GenBank/DDBJ databases">
        <title>The Genome Sequence of Butyricicoccus pullicaecorum 1.2.</title>
        <authorList>
            <consortium name="The Broad Institute Genome Sequencing Platform"/>
            <person name="Earl A."/>
            <person name="Ward D."/>
            <person name="Feldgarden M."/>
            <person name="Gevers D."/>
            <person name="Van Immerseel F."/>
            <person name="Eeckhaut V."/>
            <person name="Walker B."/>
            <person name="Young S.K."/>
            <person name="Zeng Q."/>
            <person name="Gargeya S."/>
            <person name="Fitzgerald M."/>
            <person name="Haas B."/>
            <person name="Abouelleil A."/>
            <person name="Alvarado L."/>
            <person name="Arachchi H.M."/>
            <person name="Berlin A.M."/>
            <person name="Chapman S.B."/>
            <person name="Dewar J."/>
            <person name="Goldberg J."/>
            <person name="Griggs A."/>
            <person name="Gujja S."/>
            <person name="Hansen M."/>
            <person name="Howarth C."/>
            <person name="Imamovic A."/>
            <person name="Larimer J."/>
            <person name="McCowan C."/>
            <person name="Murphy C."/>
            <person name="Neiman D."/>
            <person name="Pearson M."/>
            <person name="Priest M."/>
            <person name="Roberts A."/>
            <person name="Saif S."/>
            <person name="Shea T."/>
            <person name="Sisk P."/>
            <person name="Sykes S."/>
            <person name="Wortman J."/>
            <person name="Nusbaum C."/>
            <person name="Birren B."/>
        </authorList>
    </citation>
    <scope>NUCLEOTIDE SEQUENCE [LARGE SCALE GENOMIC DNA]</scope>
    <source>
        <strain evidence="1 2">1.2</strain>
    </source>
</reference>
<dbReference type="HOGENOM" id="CLU_2697633_0_0_9"/>
<proteinExistence type="predicted"/>
<evidence type="ECO:0000313" key="2">
    <source>
        <dbReference type="Proteomes" id="UP000013981"/>
    </source>
</evidence>
<accession>R8W176</accession>
<dbReference type="Proteomes" id="UP000013981">
    <property type="component" value="Unassembled WGS sequence"/>
</dbReference>